<dbReference type="InterPro" id="IPR000424">
    <property type="entry name" value="Primosome_PriB/ssb"/>
</dbReference>
<dbReference type="Gene3D" id="2.40.50.140">
    <property type="entry name" value="Nucleic acid-binding proteins"/>
    <property type="match status" value="1"/>
</dbReference>
<dbReference type="HAMAP" id="MF_00984">
    <property type="entry name" value="SSB"/>
    <property type="match status" value="1"/>
</dbReference>
<evidence type="ECO:0000256" key="2">
    <source>
        <dbReference type="PIRNR" id="PIRNR002070"/>
    </source>
</evidence>
<evidence type="ECO:0000256" key="1">
    <source>
        <dbReference type="ARBA" id="ARBA00023125"/>
    </source>
</evidence>
<dbReference type="GO" id="GO:0009295">
    <property type="term" value="C:nucleoid"/>
    <property type="evidence" value="ECO:0007669"/>
    <property type="project" value="TreeGrafter"/>
</dbReference>
<geneLocation type="organellar chromatophore" evidence="3"/>
<dbReference type="PANTHER" id="PTHR10302">
    <property type="entry name" value="SINGLE-STRANDED DNA-BINDING PROTEIN"/>
    <property type="match status" value="1"/>
</dbReference>
<dbReference type="Pfam" id="PF00436">
    <property type="entry name" value="SSB"/>
    <property type="match status" value="1"/>
</dbReference>
<evidence type="ECO:0000313" key="3">
    <source>
        <dbReference type="EMBL" id="ACB42893.1"/>
    </source>
</evidence>
<protein>
    <recommendedName>
        <fullName evidence="2">Single-stranded DNA-binding protein</fullName>
    </recommendedName>
</protein>
<keyword evidence="2" id="KW-0496">Mitochondrion</keyword>
<dbReference type="CDD" id="cd04496">
    <property type="entry name" value="SSB_OBF"/>
    <property type="match status" value="1"/>
</dbReference>
<dbReference type="GeneID" id="6481929"/>
<dbReference type="NCBIfam" id="TIGR00621">
    <property type="entry name" value="ssb"/>
    <property type="match status" value="1"/>
</dbReference>
<dbReference type="EMBL" id="CP000815">
    <property type="protein sequence ID" value="ACB42893.1"/>
    <property type="molecule type" value="Genomic_DNA"/>
</dbReference>
<dbReference type="InterPro" id="IPR012340">
    <property type="entry name" value="NA-bd_OB-fold"/>
</dbReference>
<dbReference type="PROSITE" id="PS50935">
    <property type="entry name" value="SSB"/>
    <property type="match status" value="1"/>
</dbReference>
<dbReference type="GO" id="GO:0005739">
    <property type="term" value="C:mitochondrion"/>
    <property type="evidence" value="ECO:0007669"/>
    <property type="project" value="UniProtKB-SubCell"/>
</dbReference>
<accession>B1X4M4</accession>
<dbReference type="PIRSF" id="PIRSF002070">
    <property type="entry name" value="SSB"/>
    <property type="match status" value="1"/>
</dbReference>
<dbReference type="RefSeq" id="YP_002049103.1">
    <property type="nucleotide sequence ID" value="NC_011087.1"/>
</dbReference>
<gene>
    <name evidence="3" type="primary">ssb</name>
    <name evidence="3" type="ordered locus">PCC_0454</name>
</gene>
<dbReference type="NCBIfam" id="NF005674">
    <property type="entry name" value="PRK07459.1"/>
    <property type="match status" value="1"/>
</dbReference>
<dbReference type="AlphaFoldDB" id="B1X4M4"/>
<dbReference type="GO" id="GO:0003697">
    <property type="term" value="F:single-stranded DNA binding"/>
    <property type="evidence" value="ECO:0007669"/>
    <property type="project" value="InterPro"/>
</dbReference>
<reference evidence="3" key="2">
    <citation type="journal article" date="2008" name="Curr. Biol.">
        <title>Chromatophore genome sequence of Paulinella sheds light on acquisition of photosynthesis by eukaryotes.</title>
        <authorList>
            <person name="Nowack E.C.M."/>
            <person name="Melkonian M."/>
            <person name="Gloeckner G."/>
        </authorList>
    </citation>
    <scope>NUCLEOTIDE SEQUENCE [LARGE SCALE GENOMIC DNA]</scope>
</reference>
<dbReference type="GO" id="GO:0006260">
    <property type="term" value="P:DNA replication"/>
    <property type="evidence" value="ECO:0007669"/>
    <property type="project" value="InterPro"/>
</dbReference>
<dbReference type="PANTHER" id="PTHR10302:SF0">
    <property type="entry name" value="SINGLE-STRANDED DNA-BINDING PROTEIN, MITOCHONDRIAL"/>
    <property type="match status" value="1"/>
</dbReference>
<reference evidence="3" key="1">
    <citation type="submission" date="2007-08" db="EMBL/GenBank/DDBJ databases">
        <authorList>
            <person name="Gloeckner G."/>
            <person name="Nowack E."/>
            <person name="Melkonian M."/>
        </authorList>
    </citation>
    <scope>NUCLEOTIDE SEQUENCE</scope>
</reference>
<comment type="subcellular location">
    <subcellularLocation>
        <location evidence="2">Mitochondrion</location>
    </subcellularLocation>
</comment>
<proteinExistence type="inferred from homology"/>
<dbReference type="InterPro" id="IPR011344">
    <property type="entry name" value="ssDNA-bd"/>
</dbReference>
<organism evidence="3">
    <name type="scientific">Paulinella chromatophora</name>
    <dbReference type="NCBI Taxonomy" id="39717"/>
    <lineage>
        <taxon>Eukaryota</taxon>
        <taxon>Sar</taxon>
        <taxon>Rhizaria</taxon>
        <taxon>Cercozoa</taxon>
        <taxon>Imbricatea</taxon>
        <taxon>Silicofilosea</taxon>
        <taxon>Euglyphida</taxon>
        <taxon>Paulinellidae</taxon>
        <taxon>Paulinella</taxon>
    </lineage>
</organism>
<sequence>MIINSVALVGRVGRDPQIRHFESGKALASFTLAVKRRRSGGKPDWFNLEIWGQQVQVVANYVKQGSLLSIVGTLKINTWIDRTTCEQRSKPVIRIDRLELLDSKRDNEQIPYDSNPTMTKETPF</sequence>
<dbReference type="SUPFAM" id="SSF50249">
    <property type="entry name" value="Nucleic acid-binding proteins"/>
    <property type="match status" value="1"/>
</dbReference>
<name>B1X4M4_PAUCH</name>
<keyword evidence="1 2" id="KW-0238">DNA-binding</keyword>
<keyword evidence="3" id="KW-0934">Plastid</keyword>